<comment type="caution">
    <text evidence="1">The sequence shown here is derived from an EMBL/GenBank/DDBJ whole genome shotgun (WGS) entry which is preliminary data.</text>
</comment>
<evidence type="ECO:0000313" key="1">
    <source>
        <dbReference type="EMBL" id="NCJ08053.1"/>
    </source>
</evidence>
<reference evidence="1" key="1">
    <citation type="submission" date="2019-12" db="EMBL/GenBank/DDBJ databases">
        <title>High-Quality draft genome sequences of three cyanobacteria isolated from the limestone walls of the Old Cathedral of Coimbra.</title>
        <authorList>
            <person name="Tiago I."/>
            <person name="Soares F."/>
            <person name="Portugal A."/>
        </authorList>
    </citation>
    <scope>NUCLEOTIDE SEQUENCE [LARGE SCALE GENOMIC DNA]</scope>
    <source>
        <strain evidence="1">C</strain>
    </source>
</reference>
<keyword evidence="2" id="KW-1185">Reference proteome</keyword>
<evidence type="ECO:0008006" key="3">
    <source>
        <dbReference type="Google" id="ProtNLM"/>
    </source>
</evidence>
<dbReference type="Proteomes" id="UP000607397">
    <property type="component" value="Unassembled WGS sequence"/>
</dbReference>
<gene>
    <name evidence="1" type="ORF">GS597_16365</name>
</gene>
<dbReference type="InterPro" id="IPR027417">
    <property type="entry name" value="P-loop_NTPase"/>
</dbReference>
<sequence>MYTYRAYGLMFSLEFPCPELLPAKGEPDVVVRYGDIPTSLKNPQVQGVLYEAQSNQFLLKLENVAYYLVQNGNEIVIAPHPEATADEVRLFLLGSCLGALLHQRGILVMHASAIQTDRGAVLFVGASGNGKSTLLGSLLQRGYPMMADDVTGIVLNEYGKPLVLPAYPQVKLWHDACQQLAQPIENLRAVRSQLEKYAVPTHHQFVDQPVPLYGVYVLRVHNRPDMLLECLEDSEKFEIFLGNTYRQRFLDGLNMRLPHFHLATVAANAAQVTRVTRPTHPFLLEELTSRLIEDLG</sequence>
<dbReference type="RefSeq" id="WP_161826530.1">
    <property type="nucleotide sequence ID" value="NZ_WVIC01000039.1"/>
</dbReference>
<accession>A0A8K2A1F0</accession>
<dbReference type="EMBL" id="WVIC01000039">
    <property type="protein sequence ID" value="NCJ08053.1"/>
    <property type="molecule type" value="Genomic_DNA"/>
</dbReference>
<evidence type="ECO:0000313" key="2">
    <source>
        <dbReference type="Proteomes" id="UP000607397"/>
    </source>
</evidence>
<protein>
    <recommendedName>
        <fullName evidence="3">HPr kinase</fullName>
    </recommendedName>
</protein>
<dbReference type="Gene3D" id="3.40.50.300">
    <property type="entry name" value="P-loop containing nucleotide triphosphate hydrolases"/>
    <property type="match status" value="1"/>
</dbReference>
<organism evidence="1 2">
    <name type="scientific">Petrachloros mirabilis ULC683</name>
    <dbReference type="NCBI Taxonomy" id="2781853"/>
    <lineage>
        <taxon>Bacteria</taxon>
        <taxon>Bacillati</taxon>
        <taxon>Cyanobacteriota</taxon>
        <taxon>Cyanophyceae</taxon>
        <taxon>Synechococcales</taxon>
        <taxon>Petrachlorosaceae</taxon>
        <taxon>Petrachloros</taxon>
        <taxon>Petrachloros mirabilis</taxon>
    </lineage>
</organism>
<proteinExistence type="predicted"/>
<name>A0A8K2A1F0_9CYAN</name>
<dbReference type="AlphaFoldDB" id="A0A8K2A1F0"/>
<dbReference type="SUPFAM" id="SSF53795">
    <property type="entry name" value="PEP carboxykinase-like"/>
    <property type="match status" value="1"/>
</dbReference>